<sequence>MNNGVRILLEEAYPRCLPLLQARGLRSETPNSTGIKDIRDNYTEAANKSRDMAQPIKEKLKDGAKVVREVVEKAGDEVEQLKEKVERKDEGRKNLRENKDHGYA</sequence>
<keyword evidence="3" id="KW-1185">Reference proteome</keyword>
<dbReference type="AlphaFoldDB" id="A0AAN8EZW1"/>
<evidence type="ECO:0000256" key="1">
    <source>
        <dbReference type="SAM" id="MobiDB-lite"/>
    </source>
</evidence>
<gene>
    <name evidence="2" type="ORF">GCK32_001411</name>
</gene>
<protein>
    <submittedName>
        <fullName evidence="2">Uncharacterized protein</fullName>
    </submittedName>
</protein>
<accession>A0AAN8EZW1</accession>
<reference evidence="2 3" key="1">
    <citation type="submission" date="2019-10" db="EMBL/GenBank/DDBJ databases">
        <title>Assembly and Annotation for the nematode Trichostrongylus colubriformis.</title>
        <authorList>
            <person name="Martin J."/>
        </authorList>
    </citation>
    <scope>NUCLEOTIDE SEQUENCE [LARGE SCALE GENOMIC DNA]</scope>
    <source>
        <strain evidence="2">G859</strain>
        <tissue evidence="2">Whole worm</tissue>
    </source>
</reference>
<feature type="region of interest" description="Disordered" evidence="1">
    <location>
        <begin position="82"/>
        <end position="104"/>
    </location>
</feature>
<dbReference type="EMBL" id="WIXE01020174">
    <property type="protein sequence ID" value="KAK5969427.1"/>
    <property type="molecule type" value="Genomic_DNA"/>
</dbReference>
<evidence type="ECO:0000313" key="3">
    <source>
        <dbReference type="Proteomes" id="UP001331761"/>
    </source>
</evidence>
<comment type="caution">
    <text evidence="2">The sequence shown here is derived from an EMBL/GenBank/DDBJ whole genome shotgun (WGS) entry which is preliminary data.</text>
</comment>
<proteinExistence type="predicted"/>
<dbReference type="Proteomes" id="UP001331761">
    <property type="component" value="Unassembled WGS sequence"/>
</dbReference>
<name>A0AAN8EZW1_TRICO</name>
<organism evidence="2 3">
    <name type="scientific">Trichostrongylus colubriformis</name>
    <name type="common">Black scour worm</name>
    <dbReference type="NCBI Taxonomy" id="6319"/>
    <lineage>
        <taxon>Eukaryota</taxon>
        <taxon>Metazoa</taxon>
        <taxon>Ecdysozoa</taxon>
        <taxon>Nematoda</taxon>
        <taxon>Chromadorea</taxon>
        <taxon>Rhabditida</taxon>
        <taxon>Rhabditina</taxon>
        <taxon>Rhabditomorpha</taxon>
        <taxon>Strongyloidea</taxon>
        <taxon>Trichostrongylidae</taxon>
        <taxon>Trichostrongylus</taxon>
    </lineage>
</organism>
<evidence type="ECO:0000313" key="2">
    <source>
        <dbReference type="EMBL" id="KAK5969427.1"/>
    </source>
</evidence>